<dbReference type="SMART" id="SM00091">
    <property type="entry name" value="PAS"/>
    <property type="match status" value="3"/>
</dbReference>
<dbReference type="PANTHER" id="PTHR43304">
    <property type="entry name" value="PHYTOCHROME-LIKE PROTEIN CPH1"/>
    <property type="match status" value="1"/>
</dbReference>
<dbReference type="GO" id="GO:0006355">
    <property type="term" value="P:regulation of DNA-templated transcription"/>
    <property type="evidence" value="ECO:0007669"/>
    <property type="project" value="InterPro"/>
</dbReference>
<evidence type="ECO:0000313" key="12">
    <source>
        <dbReference type="EMBL" id="AUV81685.1"/>
    </source>
</evidence>
<keyword evidence="7" id="KW-0804">Transcription</keyword>
<evidence type="ECO:0000256" key="4">
    <source>
        <dbReference type="ARBA" id="ARBA00022679"/>
    </source>
</evidence>
<dbReference type="InterPro" id="IPR003018">
    <property type="entry name" value="GAF"/>
</dbReference>
<keyword evidence="5" id="KW-0418">Kinase</keyword>
<dbReference type="EC" id="2.7.13.3" evidence="2"/>
<feature type="coiled-coil region" evidence="8">
    <location>
        <begin position="608"/>
        <end position="641"/>
    </location>
</feature>
<dbReference type="PROSITE" id="PS50113">
    <property type="entry name" value="PAC"/>
    <property type="match status" value="2"/>
</dbReference>
<keyword evidence="4" id="KW-0808">Transferase</keyword>
<dbReference type="GO" id="GO:0004673">
    <property type="term" value="F:protein histidine kinase activity"/>
    <property type="evidence" value="ECO:0007669"/>
    <property type="project" value="UniProtKB-EC"/>
</dbReference>
<evidence type="ECO:0000313" key="13">
    <source>
        <dbReference type="Proteomes" id="UP000236584"/>
    </source>
</evidence>
<dbReference type="InterPro" id="IPR001610">
    <property type="entry name" value="PAC"/>
</dbReference>
<evidence type="ECO:0000256" key="9">
    <source>
        <dbReference type="SAM" id="Phobius"/>
    </source>
</evidence>
<accession>A0A2I8VIF0</accession>
<dbReference type="SUPFAM" id="SSF55781">
    <property type="entry name" value="GAF domain-like"/>
    <property type="match status" value="1"/>
</dbReference>
<dbReference type="Pfam" id="PF13185">
    <property type="entry name" value="GAF_2"/>
    <property type="match status" value="1"/>
</dbReference>
<evidence type="ECO:0000259" key="10">
    <source>
        <dbReference type="PROSITE" id="PS50112"/>
    </source>
</evidence>
<feature type="domain" description="PAS" evidence="10">
    <location>
        <begin position="339"/>
        <end position="398"/>
    </location>
</feature>
<dbReference type="Pfam" id="PF08448">
    <property type="entry name" value="PAS_4"/>
    <property type="match status" value="1"/>
</dbReference>
<keyword evidence="8" id="KW-0175">Coiled coil</keyword>
<protein>
    <recommendedName>
        <fullName evidence="2">histidine kinase</fullName>
        <ecNumber evidence="2">2.7.13.3</ecNumber>
    </recommendedName>
</protein>
<keyword evidence="13" id="KW-1185">Reference proteome</keyword>
<dbReference type="CDD" id="cd00130">
    <property type="entry name" value="PAS"/>
    <property type="match status" value="3"/>
</dbReference>
<dbReference type="InterPro" id="IPR029016">
    <property type="entry name" value="GAF-like_dom_sf"/>
</dbReference>
<dbReference type="PROSITE" id="PS50112">
    <property type="entry name" value="PAS"/>
    <property type="match status" value="3"/>
</dbReference>
<evidence type="ECO:0000256" key="7">
    <source>
        <dbReference type="ARBA" id="ARBA00023163"/>
    </source>
</evidence>
<feature type="domain" description="PAC" evidence="11">
    <location>
        <begin position="287"/>
        <end position="338"/>
    </location>
</feature>
<evidence type="ECO:0000256" key="5">
    <source>
        <dbReference type="ARBA" id="ARBA00022777"/>
    </source>
</evidence>
<dbReference type="KEGG" id="srub:C2R22_08480"/>
<proteinExistence type="predicted"/>
<keyword evidence="3" id="KW-0597">Phosphoprotein</keyword>
<feature type="domain" description="PAC" evidence="11">
    <location>
        <begin position="413"/>
        <end position="463"/>
    </location>
</feature>
<dbReference type="SUPFAM" id="SSF55785">
    <property type="entry name" value="PYP-like sensor domain (PAS domain)"/>
    <property type="match status" value="3"/>
</dbReference>
<dbReference type="PANTHER" id="PTHR43304:SF1">
    <property type="entry name" value="PAC DOMAIN-CONTAINING PROTEIN"/>
    <property type="match status" value="1"/>
</dbReference>
<dbReference type="Pfam" id="PF15915">
    <property type="entry name" value="BAT"/>
    <property type="match status" value="1"/>
</dbReference>
<evidence type="ECO:0000256" key="8">
    <source>
        <dbReference type="SAM" id="Coils"/>
    </source>
</evidence>
<feature type="domain" description="PAS" evidence="10">
    <location>
        <begin position="215"/>
        <end position="271"/>
    </location>
</feature>
<feature type="transmembrane region" description="Helical" evidence="9">
    <location>
        <begin position="29"/>
        <end position="50"/>
    </location>
</feature>
<name>A0A2I8VIF0_9EURY</name>
<dbReference type="EMBL" id="CP026309">
    <property type="protein sequence ID" value="AUV81685.1"/>
    <property type="molecule type" value="Genomic_DNA"/>
</dbReference>
<dbReference type="InterPro" id="IPR052162">
    <property type="entry name" value="Sensor_kinase/Photoreceptor"/>
</dbReference>
<gene>
    <name evidence="12" type="ORF">C2R22_08480</name>
</gene>
<dbReference type="Pfam" id="PF04967">
    <property type="entry name" value="HTH_10"/>
    <property type="match status" value="1"/>
</dbReference>
<dbReference type="NCBIfam" id="TIGR00229">
    <property type="entry name" value="sensory_box"/>
    <property type="match status" value="3"/>
</dbReference>
<comment type="catalytic activity">
    <reaction evidence="1">
        <text>ATP + protein L-histidine = ADP + protein N-phospho-L-histidine.</text>
        <dbReference type="EC" id="2.7.13.3"/>
    </reaction>
</comment>
<evidence type="ECO:0000256" key="6">
    <source>
        <dbReference type="ARBA" id="ARBA00023015"/>
    </source>
</evidence>
<organism evidence="12 13">
    <name type="scientific">Salinigranum rubrum</name>
    <dbReference type="NCBI Taxonomy" id="755307"/>
    <lineage>
        <taxon>Archaea</taxon>
        <taxon>Methanobacteriati</taxon>
        <taxon>Methanobacteriota</taxon>
        <taxon>Stenosarchaea group</taxon>
        <taxon>Halobacteria</taxon>
        <taxon>Halobacteriales</taxon>
        <taxon>Haloferacaceae</taxon>
        <taxon>Salinigranum</taxon>
    </lineage>
</organism>
<keyword evidence="9" id="KW-0472">Membrane</keyword>
<evidence type="ECO:0000256" key="2">
    <source>
        <dbReference type="ARBA" id="ARBA00012438"/>
    </source>
</evidence>
<sequence>MSYRMSSYVSTRPGEYLGFSRLTPFRVTVIYVAFGGLLLFVSDVLFVILIADSAVLARVQGVKGAVEVLLTGGIIYVLSARMQRQYQQSERRYHNLTTSSPAPIILFDGKGEMVWGNDAARELLGAEETETLVGRPLSAFVHPDDHDLCERVRFRVTERSEAVGPVQIRLRGEGRETRHTRVSAAPGWFQGEWVGQAVVVDVTELRNVEETLRSERDFIRNALDELSDVFYVFDHAGKLRRWNARLTEVTGYTDEELTRMDAATLFVPREDPPGDGSVVAALERGEGFVEADLATRDGKRRHYEFKGSRLTDDDGAEQVVGIGRDITDRTQMERELRENEQRYRTLVEMSPYSILVHSDGRVVYANDAFVDLVDGDTKEELTGTSLAEFFHPADREDVGQTAVLTQRGERLPTDRRHRVVTLDGRERHVEVTARPIAYEDEPAVLTVVNDVTHQRRYEEMLTGLHERTREMIHATDGERIAEIGIDTTDELLDTDSVVYAFDDSDRLVPLGWSDDFDGEGIRAVTRGDGPLWEAFVDGEERIVDLEETGLRPGPGADSPTSAMVLPLSNHGLLVIVAEGAASFTTTRREVLHLVRENMNAAFDRAERERSLRERDRRLERQNQALEQLNRLNAVIRDINQTLVRSATRSEIMESVCERISAGDQYSFAWTGARTPVDDCVEPEYWSGTDPEYVDHIRATDAQTPLSRLIAAALRDGAVQVAPNVLDDPDWDDHRSEILNYGYRSVAVVPIVRGDSVDDVLVIYAEDADIFDEREQTVLAELGETMGYALRNVDRAEAIQSDERMEIELAVHDRRLLTNRITAESDAHVEFVGAVTTETDSLRLFLRFDGVTETEVERLLEPLEQVTAVQPLSVEGEQGLYQLTVSTPPLVRILQRNGVRIRSLAAGGGTTTLVGVLRGSGSVRSVVDEIQSAYSETELLARRRNTDPIETRETFRDRILDDLTERQQEALRTAFYSGFYEWPRETNSAALAEMMGVASSTYQYHLRAAEQTVVRSVLESSELPDPLAG</sequence>
<dbReference type="InterPro" id="IPR000700">
    <property type="entry name" value="PAS-assoc_C"/>
</dbReference>
<dbReference type="Proteomes" id="UP000236584">
    <property type="component" value="Chromosome"/>
</dbReference>
<keyword evidence="9" id="KW-0812">Transmembrane</keyword>
<dbReference type="InterPro" id="IPR031803">
    <property type="entry name" value="BAT_GAF/HTH-assoc"/>
</dbReference>
<keyword evidence="9" id="KW-1133">Transmembrane helix</keyword>
<feature type="domain" description="PAS" evidence="10">
    <location>
        <begin position="89"/>
        <end position="160"/>
    </location>
</feature>
<keyword evidence="6" id="KW-0805">Transcription regulation</keyword>
<dbReference type="InterPro" id="IPR007050">
    <property type="entry name" value="HTH_bacterioopsin"/>
</dbReference>
<dbReference type="AlphaFoldDB" id="A0A2I8VIF0"/>
<evidence type="ECO:0000256" key="1">
    <source>
        <dbReference type="ARBA" id="ARBA00000085"/>
    </source>
</evidence>
<evidence type="ECO:0000259" key="11">
    <source>
        <dbReference type="PROSITE" id="PS50113"/>
    </source>
</evidence>
<dbReference type="Gene3D" id="3.30.450.20">
    <property type="entry name" value="PAS domain"/>
    <property type="match status" value="3"/>
</dbReference>
<dbReference type="SMART" id="SM00086">
    <property type="entry name" value="PAC"/>
    <property type="match status" value="2"/>
</dbReference>
<dbReference type="Pfam" id="PF00989">
    <property type="entry name" value="PAS"/>
    <property type="match status" value="2"/>
</dbReference>
<dbReference type="InterPro" id="IPR013656">
    <property type="entry name" value="PAS_4"/>
</dbReference>
<reference evidence="12 13" key="1">
    <citation type="submission" date="2018-01" db="EMBL/GenBank/DDBJ databases">
        <title>Complete genome sequence of Salinigranum rubrum GX10T, an extremely halophilic archaeon isolated from a marine solar saltern.</title>
        <authorList>
            <person name="Han S."/>
        </authorList>
    </citation>
    <scope>NUCLEOTIDE SEQUENCE [LARGE SCALE GENOMIC DNA]</scope>
    <source>
        <strain evidence="12 13">GX10</strain>
    </source>
</reference>
<evidence type="ECO:0000256" key="3">
    <source>
        <dbReference type="ARBA" id="ARBA00022553"/>
    </source>
</evidence>
<dbReference type="Gene3D" id="3.30.450.40">
    <property type="match status" value="2"/>
</dbReference>
<dbReference type="InterPro" id="IPR000014">
    <property type="entry name" value="PAS"/>
</dbReference>
<dbReference type="InterPro" id="IPR035965">
    <property type="entry name" value="PAS-like_dom_sf"/>
</dbReference>
<dbReference type="InterPro" id="IPR013767">
    <property type="entry name" value="PAS_fold"/>
</dbReference>